<dbReference type="EMBL" id="BQNB010016430">
    <property type="protein sequence ID" value="GJT51699.1"/>
    <property type="molecule type" value="Genomic_DNA"/>
</dbReference>
<gene>
    <name evidence="2" type="ORF">Tco_0977856</name>
</gene>
<dbReference type="GO" id="GO:0003964">
    <property type="term" value="F:RNA-directed DNA polymerase activity"/>
    <property type="evidence" value="ECO:0007669"/>
    <property type="project" value="UniProtKB-KW"/>
</dbReference>
<keyword evidence="2" id="KW-0695">RNA-directed DNA polymerase</keyword>
<evidence type="ECO:0000313" key="2">
    <source>
        <dbReference type="EMBL" id="GJT51699.1"/>
    </source>
</evidence>
<dbReference type="InterPro" id="IPR052160">
    <property type="entry name" value="Gypsy_RT_Integrase-like"/>
</dbReference>
<reference evidence="2" key="1">
    <citation type="journal article" date="2022" name="Int. J. Mol. Sci.">
        <title>Draft Genome of Tanacetum Coccineum: Genomic Comparison of Closely Related Tanacetum-Family Plants.</title>
        <authorList>
            <person name="Yamashiro T."/>
            <person name="Shiraishi A."/>
            <person name="Nakayama K."/>
            <person name="Satake H."/>
        </authorList>
    </citation>
    <scope>NUCLEOTIDE SEQUENCE</scope>
</reference>
<dbReference type="InterPro" id="IPR012337">
    <property type="entry name" value="RNaseH-like_sf"/>
</dbReference>
<evidence type="ECO:0000313" key="3">
    <source>
        <dbReference type="Proteomes" id="UP001151760"/>
    </source>
</evidence>
<protein>
    <submittedName>
        <fullName evidence="2">Reverse transcriptase domain-containing protein</fullName>
    </submittedName>
</protein>
<organism evidence="2 3">
    <name type="scientific">Tanacetum coccineum</name>
    <dbReference type="NCBI Taxonomy" id="301880"/>
    <lineage>
        <taxon>Eukaryota</taxon>
        <taxon>Viridiplantae</taxon>
        <taxon>Streptophyta</taxon>
        <taxon>Embryophyta</taxon>
        <taxon>Tracheophyta</taxon>
        <taxon>Spermatophyta</taxon>
        <taxon>Magnoliopsida</taxon>
        <taxon>eudicotyledons</taxon>
        <taxon>Gunneridae</taxon>
        <taxon>Pentapetalae</taxon>
        <taxon>asterids</taxon>
        <taxon>campanulids</taxon>
        <taxon>Asterales</taxon>
        <taxon>Asteraceae</taxon>
        <taxon>Asteroideae</taxon>
        <taxon>Anthemideae</taxon>
        <taxon>Anthemidinae</taxon>
        <taxon>Tanacetum</taxon>
    </lineage>
</organism>
<proteinExistence type="predicted"/>
<name>A0ABQ5ELD8_9ASTR</name>
<dbReference type="PANTHER" id="PTHR47266">
    <property type="entry name" value="ENDONUCLEASE-RELATED"/>
    <property type="match status" value="1"/>
</dbReference>
<dbReference type="SUPFAM" id="SSF53098">
    <property type="entry name" value="Ribonuclease H-like"/>
    <property type="match status" value="1"/>
</dbReference>
<dbReference type="Gene3D" id="3.30.420.10">
    <property type="entry name" value="Ribonuclease H-like superfamily/Ribonuclease H"/>
    <property type="match status" value="1"/>
</dbReference>
<keyword evidence="2" id="KW-0808">Transferase</keyword>
<feature type="region of interest" description="Disordered" evidence="1">
    <location>
        <begin position="284"/>
        <end position="320"/>
    </location>
</feature>
<sequence>MENSHQHRWNVPVALHKPKGMRRARYKRKDSQEVLGFTDTTREWKFQLRTASPSRVCILEGANKLPVIIAKELDVEEKSLSLKVSKVPQASSRLENSPTFRVSTGILYPQSSYGRVPGLCPGYIVYLKKGGITVGMSTQQKNKFFKDVKHYFWDDPFLFKICADQVIRRCVHGKEALDILEACHNGPTGGHHELWTHANVRKNFKRVRCSKNSSKFVKSLTCGGIDFMGPFPSSRGNKYILVAVDYLSKWVEAKALPTNDARVVCKFLKSLFARFGAPRAIIRSGYQQKDRKPSQNDKTEHGMEKTVQNQGQSPKMPKSESILKNQLDAILTHMMGGKAPTRGGVN</sequence>
<feature type="compositionally biased region" description="Basic and acidic residues" evidence="1">
    <location>
        <begin position="288"/>
        <end position="304"/>
    </location>
</feature>
<reference evidence="2" key="2">
    <citation type="submission" date="2022-01" db="EMBL/GenBank/DDBJ databases">
        <authorList>
            <person name="Yamashiro T."/>
            <person name="Shiraishi A."/>
            <person name="Satake H."/>
            <person name="Nakayama K."/>
        </authorList>
    </citation>
    <scope>NUCLEOTIDE SEQUENCE</scope>
</reference>
<comment type="caution">
    <text evidence="2">The sequence shown here is derived from an EMBL/GenBank/DDBJ whole genome shotgun (WGS) entry which is preliminary data.</text>
</comment>
<accession>A0ABQ5ELD8</accession>
<dbReference type="InterPro" id="IPR036397">
    <property type="entry name" value="RNaseH_sf"/>
</dbReference>
<keyword evidence="3" id="KW-1185">Reference proteome</keyword>
<dbReference type="Proteomes" id="UP001151760">
    <property type="component" value="Unassembled WGS sequence"/>
</dbReference>
<keyword evidence="2" id="KW-0548">Nucleotidyltransferase</keyword>
<evidence type="ECO:0000256" key="1">
    <source>
        <dbReference type="SAM" id="MobiDB-lite"/>
    </source>
</evidence>